<dbReference type="Gene3D" id="1.25.40.10">
    <property type="entry name" value="Tetratricopeptide repeat domain"/>
    <property type="match status" value="1"/>
</dbReference>
<gene>
    <name evidence="2" type="ORF">SCE1572_26350</name>
</gene>
<protein>
    <submittedName>
        <fullName evidence="2">Uncharacterized protein</fullName>
    </submittedName>
</protein>
<dbReference type="KEGG" id="scu:SCE1572_26350"/>
<dbReference type="PATRIC" id="fig|1254432.3.peg.5963"/>
<evidence type="ECO:0000313" key="3">
    <source>
        <dbReference type="Proteomes" id="UP000014803"/>
    </source>
</evidence>
<dbReference type="eggNOG" id="COG0457">
    <property type="taxonomic scope" value="Bacteria"/>
</dbReference>
<dbReference type="HOGENOM" id="CLU_711519_0_0_7"/>
<proteinExistence type="predicted"/>
<feature type="transmembrane region" description="Helical" evidence="1">
    <location>
        <begin position="320"/>
        <end position="342"/>
    </location>
</feature>
<dbReference type="EMBL" id="CP003969">
    <property type="protein sequence ID" value="AGP37687.1"/>
    <property type="molecule type" value="Genomic_DNA"/>
</dbReference>
<keyword evidence="1" id="KW-0812">Transmembrane</keyword>
<keyword evidence="1" id="KW-0472">Membrane</keyword>
<evidence type="ECO:0000313" key="2">
    <source>
        <dbReference type="EMBL" id="AGP37687.1"/>
    </source>
</evidence>
<reference evidence="2 3" key="1">
    <citation type="journal article" date="2013" name="Sci. Rep.">
        <title>Extraordinary expansion of a Sorangium cellulosum genome from an alkaline milieu.</title>
        <authorList>
            <person name="Han K."/>
            <person name="Li Z.F."/>
            <person name="Peng R."/>
            <person name="Zhu L.P."/>
            <person name="Zhou T."/>
            <person name="Wang L.G."/>
            <person name="Li S.G."/>
            <person name="Zhang X.B."/>
            <person name="Hu W."/>
            <person name="Wu Z.H."/>
            <person name="Qin N."/>
            <person name="Li Y.Z."/>
        </authorList>
    </citation>
    <scope>NUCLEOTIDE SEQUENCE [LARGE SCALE GENOMIC DNA]</scope>
    <source>
        <strain evidence="2 3">So0157-2</strain>
    </source>
</reference>
<evidence type="ECO:0000256" key="1">
    <source>
        <dbReference type="SAM" id="Phobius"/>
    </source>
</evidence>
<keyword evidence="1" id="KW-1133">Transmembrane helix</keyword>
<name>S4XWT7_SORCE</name>
<sequence>MVLASMAGSVPALAQSEVAPATAPEASPGAGAQDAAVRQRKASRLYDQGVKAANAGRWEKARQLILESFQLEPTAEKAANLGRVELRAGKPRDAAEHLAFFLREAKEIQPSDRDRAERMLTEAKAKIGTVTVQVEAGADVLVDGHPLGTAPLERPVFVEPGSRRFEARKPGTASASQELQVQAGSAPEVQLTLAASTGPAIQVVEAPAASASVVEQRPVSVVVARPTVGSGNVADTRPSTGGSSWRTWAIVSGAGLAVVGVGVGVGFSAVAAADNADFTKERDRLVRETPIGETICPGREHDVRCRKLTELANVRDRNQAIGIAGFAVGGLAAAGTLALVLWKAERPAQTAKAEPDFIVVPSMHGVLAAGTF</sequence>
<accession>S4XWT7</accession>
<organism evidence="2 3">
    <name type="scientific">Sorangium cellulosum So0157-2</name>
    <dbReference type="NCBI Taxonomy" id="1254432"/>
    <lineage>
        <taxon>Bacteria</taxon>
        <taxon>Pseudomonadati</taxon>
        <taxon>Myxococcota</taxon>
        <taxon>Polyangia</taxon>
        <taxon>Polyangiales</taxon>
        <taxon>Polyangiaceae</taxon>
        <taxon>Sorangium</taxon>
    </lineage>
</organism>
<dbReference type="InterPro" id="IPR011990">
    <property type="entry name" value="TPR-like_helical_dom_sf"/>
</dbReference>
<dbReference type="AlphaFoldDB" id="S4XWT7"/>
<dbReference type="Proteomes" id="UP000014803">
    <property type="component" value="Chromosome"/>
</dbReference>